<dbReference type="SUPFAM" id="SSF49785">
    <property type="entry name" value="Galactose-binding domain-like"/>
    <property type="match status" value="1"/>
</dbReference>
<dbReference type="PANTHER" id="PTHR36848:SF2">
    <property type="entry name" value="SECRETED PROTEIN"/>
    <property type="match status" value="1"/>
</dbReference>
<keyword evidence="3" id="KW-1185">Reference proteome</keyword>
<reference evidence="2 3" key="1">
    <citation type="submission" date="2018-08" db="EMBL/GenBank/DDBJ databases">
        <title>Pallidiluteibacterium maritimus gen. nov., sp. nov., isolated from coastal sediment.</title>
        <authorList>
            <person name="Zhou L.Y."/>
        </authorList>
    </citation>
    <scope>NUCLEOTIDE SEQUENCE [LARGE SCALE GENOMIC DNA]</scope>
    <source>
        <strain evidence="2 3">XSD2</strain>
    </source>
</reference>
<evidence type="ECO:0000313" key="3">
    <source>
        <dbReference type="Proteomes" id="UP000265926"/>
    </source>
</evidence>
<dbReference type="InterPro" id="IPR053161">
    <property type="entry name" value="Ulvan_degrading_GH"/>
</dbReference>
<dbReference type="Gene3D" id="2.60.120.260">
    <property type="entry name" value="Galactose-binding domain-like"/>
    <property type="match status" value="1"/>
</dbReference>
<gene>
    <name evidence="2" type="ORF">D1614_01820</name>
</gene>
<name>A0A399T2R7_9BACT</name>
<dbReference type="Proteomes" id="UP000265926">
    <property type="component" value="Unassembled WGS sequence"/>
</dbReference>
<dbReference type="PROSITE" id="PS51257">
    <property type="entry name" value="PROKAR_LIPOPROTEIN"/>
    <property type="match status" value="1"/>
</dbReference>
<feature type="chain" id="PRO_5017478155" description="Glycoside hydrolase" evidence="1">
    <location>
        <begin position="19"/>
        <end position="831"/>
    </location>
</feature>
<dbReference type="OrthoDB" id="9761519at2"/>
<dbReference type="EMBL" id="QWGR01000001">
    <property type="protein sequence ID" value="RIJ50690.1"/>
    <property type="molecule type" value="Genomic_DNA"/>
</dbReference>
<organism evidence="2 3">
    <name type="scientific">Maribellus luteus</name>
    <dbReference type="NCBI Taxonomy" id="2305463"/>
    <lineage>
        <taxon>Bacteria</taxon>
        <taxon>Pseudomonadati</taxon>
        <taxon>Bacteroidota</taxon>
        <taxon>Bacteroidia</taxon>
        <taxon>Marinilabiliales</taxon>
        <taxon>Prolixibacteraceae</taxon>
        <taxon>Maribellus</taxon>
    </lineage>
</organism>
<feature type="signal peptide" evidence="1">
    <location>
        <begin position="1"/>
        <end position="18"/>
    </location>
</feature>
<dbReference type="NCBIfam" id="NF045579">
    <property type="entry name" value="rhamnoside_JR"/>
    <property type="match status" value="1"/>
</dbReference>
<dbReference type="PANTHER" id="PTHR36848">
    <property type="entry name" value="DNA-BINDING PROTEIN (PUTATIVE SECRETED PROTEIN)-RELATED"/>
    <property type="match status" value="1"/>
</dbReference>
<comment type="caution">
    <text evidence="2">The sequence shown here is derived from an EMBL/GenBank/DDBJ whole genome shotgun (WGS) entry which is preliminary data.</text>
</comment>
<keyword evidence="1" id="KW-0732">Signal</keyword>
<dbReference type="Pfam" id="PF17132">
    <property type="entry name" value="Glyco_hydro_106"/>
    <property type="match status" value="2"/>
</dbReference>
<protein>
    <recommendedName>
        <fullName evidence="4">Glycoside hydrolase</fullName>
    </recommendedName>
</protein>
<evidence type="ECO:0000313" key="2">
    <source>
        <dbReference type="EMBL" id="RIJ50690.1"/>
    </source>
</evidence>
<dbReference type="AlphaFoldDB" id="A0A399T2R7"/>
<proteinExistence type="predicted"/>
<sequence length="831" mass="94466">MRTHLLFFCLVVFVLVTACEKQEVKWPEATQTSKPWTRWWWMDCAVDSANISRELAELAEAGIGGVEITPIYGVEGEEERTIEFLSPEFTDVLRFTIEEAGRLGMGVDLPPGSGWRCGGPFVPAEKGLWNLKIEEKKAGKDASTYEVNAVQNGDKVKRPSQGGEGLAIDTYNKEITEWYLSEFWKRLNVPEGKLRCFFHDSFEYTGDFTLSFEEEFKTRRGYDLNEVLHLLANDSIEPELTARVKSDYRETLADLVLESFIQPMTEWANSHGSLNRNQAHGSPGNLLDLYEACDIPETEFFRQLAEGEPRLFIQKFASSAAHVSGKQLVSSESFTWLDEHWKVTPAEMLRATNRFFLAGINHMFFHGTCYSPEDAEWPGWLFYASSQMNNRNPLWREMPVLFQYIGRVQSMLQQASPENNVLVYWPYYDVAAAEGKLFKHLAVGSPTEWFYSQPIAGLSKRLMNAGYSFDYISDKQIGVCKAENGAVLTSGNKSYEAIVVPATRYIPLETMKQLIALQKSGTKVYFDERLPQSVPGYANWKEREAELVSLNKELDADWVGDALQLLNTGKVAGENDLAEKGFYFLKMKDAEEDVYLVFNCQNKRLDEWVELNAVAKEYVLMDPMSGSITKAKSKGQKLRLQLEPEESVFIRCVTKKADVKAHSYFNPDGKKTDIDVRWHLSFWEGGPIYPGDIDISQLQSWTEVGDPETSRFAGTVRYSANFDWDGESTAWIDLGKVYDCARISVNDKDFGTSLGPVFLWEIDNLKPGPNRIVVEVSNVAANRIRDLDQRGVNWKKFKDINFVDIDYKPFDASDWPVQKAGILGPVLMYSE</sequence>
<accession>A0A399T2R7</accession>
<dbReference type="InterPro" id="IPR008979">
    <property type="entry name" value="Galactose-bd-like_sf"/>
</dbReference>
<evidence type="ECO:0008006" key="4">
    <source>
        <dbReference type="Google" id="ProtNLM"/>
    </source>
</evidence>
<dbReference type="RefSeq" id="WP_119436158.1">
    <property type="nucleotide sequence ID" value="NZ_QWGR01000001.1"/>
</dbReference>
<evidence type="ECO:0000256" key="1">
    <source>
        <dbReference type="SAM" id="SignalP"/>
    </source>
</evidence>